<dbReference type="InterPro" id="IPR050261">
    <property type="entry name" value="FrsA_esterase"/>
</dbReference>
<accession>A0ABP6PY54</accession>
<dbReference type="PANTHER" id="PTHR22946">
    <property type="entry name" value="DIENELACTONE HYDROLASE DOMAIN-CONTAINING PROTEIN-RELATED"/>
    <property type="match status" value="1"/>
</dbReference>
<name>A0ABP6PY54_9ACTN</name>
<dbReference type="PANTHER" id="PTHR22946:SF12">
    <property type="entry name" value="CONIDIAL PIGMENT BIOSYNTHESIS PROTEIN AYG1 (AFU_ORTHOLOGUE AFUA_2G17550)"/>
    <property type="match status" value="1"/>
</dbReference>
<keyword evidence="4" id="KW-1185">Reference proteome</keyword>
<comment type="similarity">
    <text evidence="1">Belongs to the AB hydrolase superfamily.</text>
</comment>
<dbReference type="Proteomes" id="UP001501237">
    <property type="component" value="Unassembled WGS sequence"/>
</dbReference>
<comment type="caution">
    <text evidence="3">The sequence shown here is derived from an EMBL/GenBank/DDBJ whole genome shotgun (WGS) entry which is preliminary data.</text>
</comment>
<dbReference type="EMBL" id="BAAAUV010000001">
    <property type="protein sequence ID" value="GAA3191965.1"/>
    <property type="molecule type" value="Genomic_DNA"/>
</dbReference>
<keyword evidence="2" id="KW-0378">Hydrolase</keyword>
<organism evidence="3 4">
    <name type="scientific">Actinocorallia longicatena</name>
    <dbReference type="NCBI Taxonomy" id="111803"/>
    <lineage>
        <taxon>Bacteria</taxon>
        <taxon>Bacillati</taxon>
        <taxon>Actinomycetota</taxon>
        <taxon>Actinomycetes</taxon>
        <taxon>Streptosporangiales</taxon>
        <taxon>Thermomonosporaceae</taxon>
        <taxon>Actinocorallia</taxon>
    </lineage>
</organism>
<evidence type="ECO:0000313" key="3">
    <source>
        <dbReference type="EMBL" id="GAA3191965.1"/>
    </source>
</evidence>
<dbReference type="Gene3D" id="3.40.50.1820">
    <property type="entry name" value="alpha/beta hydrolase"/>
    <property type="match status" value="1"/>
</dbReference>
<reference evidence="4" key="1">
    <citation type="journal article" date="2019" name="Int. J. Syst. Evol. Microbiol.">
        <title>The Global Catalogue of Microorganisms (GCM) 10K type strain sequencing project: providing services to taxonomists for standard genome sequencing and annotation.</title>
        <authorList>
            <consortium name="The Broad Institute Genomics Platform"/>
            <consortium name="The Broad Institute Genome Sequencing Center for Infectious Disease"/>
            <person name="Wu L."/>
            <person name="Ma J."/>
        </authorList>
    </citation>
    <scope>NUCLEOTIDE SEQUENCE [LARGE SCALE GENOMIC DNA]</scope>
    <source>
        <strain evidence="4">JCM 9377</strain>
    </source>
</reference>
<proteinExistence type="inferred from homology"/>
<dbReference type="Pfam" id="PF06500">
    <property type="entry name" value="FrsA-like"/>
    <property type="match status" value="1"/>
</dbReference>
<dbReference type="SUPFAM" id="SSF53474">
    <property type="entry name" value="alpha/beta-Hydrolases"/>
    <property type="match status" value="1"/>
</dbReference>
<dbReference type="InterPro" id="IPR010520">
    <property type="entry name" value="FrsA-like"/>
</dbReference>
<dbReference type="RefSeq" id="WP_344821043.1">
    <property type="nucleotide sequence ID" value="NZ_BAAAUV010000001.1"/>
</dbReference>
<protein>
    <submittedName>
        <fullName evidence="3">Uncharacterized protein</fullName>
    </submittedName>
</protein>
<evidence type="ECO:0000256" key="2">
    <source>
        <dbReference type="ARBA" id="ARBA00022801"/>
    </source>
</evidence>
<sequence>MPVNPHALAHRDPRFADQRWLLDLVIELLGPEWDQDRLHYLSAPVSADHKGAILGLRNSIRKLDDFTREMVRLARHFERRGDGKRRSGHAVSAGDDHFTAAILYGGAQWPIFANTELNVVLEQKKTDCYSAYTESADHHVEPVEIPYGSRTLAGWLHLPAGTAGGPGDLPCVVMLSGMDGFKEMNVFAAADRYLRRGMAVLSFDGPGQGTSLVREIWYDPDDYGRVGTAAYALVADRPEIDPSRIMLCGVSQGSFWATQMAAAEPRYSACAVMFTCFDPGNVTMLTTHSPTFRQRFMYMTGTSSVAELEAKLSSMTVAGLGERITMPYLVVMGEDDPLCDPADTYDHLNKVPGPKELLFYTGEHHAPVTRTSGRLGPAVFPAVADWLADRAAGAPLASRHTTVDLLGRSHVEPWGDERRYTYGAPLDPRTLFKDGPETGLA</sequence>
<evidence type="ECO:0000313" key="4">
    <source>
        <dbReference type="Proteomes" id="UP001501237"/>
    </source>
</evidence>
<dbReference type="InterPro" id="IPR029058">
    <property type="entry name" value="AB_hydrolase_fold"/>
</dbReference>
<gene>
    <name evidence="3" type="ORF">GCM10010468_00560</name>
</gene>
<evidence type="ECO:0000256" key="1">
    <source>
        <dbReference type="ARBA" id="ARBA00008645"/>
    </source>
</evidence>